<feature type="transmembrane region" description="Helical" evidence="1">
    <location>
        <begin position="197"/>
        <end position="217"/>
    </location>
</feature>
<feature type="transmembrane region" description="Helical" evidence="1">
    <location>
        <begin position="97"/>
        <end position="118"/>
    </location>
</feature>
<feature type="transmembrane region" description="Helical" evidence="1">
    <location>
        <begin position="130"/>
        <end position="153"/>
    </location>
</feature>
<dbReference type="AlphaFoldDB" id="A0AAD4C900"/>
<evidence type="ECO:0000256" key="1">
    <source>
        <dbReference type="SAM" id="Phobius"/>
    </source>
</evidence>
<proteinExistence type="predicted"/>
<dbReference type="PANTHER" id="PTHR12822">
    <property type="entry name" value="PROTEIN YIPF"/>
    <property type="match status" value="1"/>
</dbReference>
<dbReference type="GO" id="GO:0016192">
    <property type="term" value="P:vesicle-mediated transport"/>
    <property type="evidence" value="ECO:0007669"/>
    <property type="project" value="InterPro"/>
</dbReference>
<protein>
    <recommendedName>
        <fullName evidence="4">Protein YIP</fullName>
    </recommendedName>
</protein>
<gene>
    <name evidence="2" type="ORF">L210DRAFT_3383454</name>
</gene>
<evidence type="ECO:0008006" key="4">
    <source>
        <dbReference type="Google" id="ProtNLM"/>
    </source>
</evidence>
<accession>A0AAD4C900</accession>
<organism evidence="2 3">
    <name type="scientific">Boletus edulis BED1</name>
    <dbReference type="NCBI Taxonomy" id="1328754"/>
    <lineage>
        <taxon>Eukaryota</taxon>
        <taxon>Fungi</taxon>
        <taxon>Dikarya</taxon>
        <taxon>Basidiomycota</taxon>
        <taxon>Agaricomycotina</taxon>
        <taxon>Agaricomycetes</taxon>
        <taxon>Agaricomycetidae</taxon>
        <taxon>Boletales</taxon>
        <taxon>Boletineae</taxon>
        <taxon>Boletaceae</taxon>
        <taxon>Boletoideae</taxon>
        <taxon>Boletus</taxon>
    </lineage>
</organism>
<dbReference type="GO" id="GO:0031267">
    <property type="term" value="F:small GTPase binding"/>
    <property type="evidence" value="ECO:0007669"/>
    <property type="project" value="InterPro"/>
</dbReference>
<dbReference type="InterPro" id="IPR039765">
    <property type="entry name" value="Yip5/YIPF1/YIPF2"/>
</dbReference>
<feature type="transmembrane region" description="Helical" evidence="1">
    <location>
        <begin position="173"/>
        <end position="190"/>
    </location>
</feature>
<evidence type="ECO:0000313" key="3">
    <source>
        <dbReference type="Proteomes" id="UP001194468"/>
    </source>
</evidence>
<dbReference type="PANTHER" id="PTHR12822:SF2">
    <property type="entry name" value="PROTEIN YIPF"/>
    <property type="match status" value="1"/>
</dbReference>
<dbReference type="EMBL" id="WHUW01000001">
    <property type="protein sequence ID" value="KAF8452570.1"/>
    <property type="molecule type" value="Genomic_DNA"/>
</dbReference>
<dbReference type="Proteomes" id="UP001194468">
    <property type="component" value="Unassembled WGS sequence"/>
</dbReference>
<reference evidence="2" key="2">
    <citation type="journal article" date="2020" name="Nat. Commun.">
        <title>Large-scale genome sequencing of mycorrhizal fungi provides insights into the early evolution of symbiotic traits.</title>
        <authorList>
            <person name="Miyauchi S."/>
            <person name="Kiss E."/>
            <person name="Kuo A."/>
            <person name="Drula E."/>
            <person name="Kohler A."/>
            <person name="Sanchez-Garcia M."/>
            <person name="Morin E."/>
            <person name="Andreopoulos B."/>
            <person name="Barry K.W."/>
            <person name="Bonito G."/>
            <person name="Buee M."/>
            <person name="Carver A."/>
            <person name="Chen C."/>
            <person name="Cichocki N."/>
            <person name="Clum A."/>
            <person name="Culley D."/>
            <person name="Crous P.W."/>
            <person name="Fauchery L."/>
            <person name="Girlanda M."/>
            <person name="Hayes R.D."/>
            <person name="Keri Z."/>
            <person name="LaButti K."/>
            <person name="Lipzen A."/>
            <person name="Lombard V."/>
            <person name="Magnuson J."/>
            <person name="Maillard F."/>
            <person name="Murat C."/>
            <person name="Nolan M."/>
            <person name="Ohm R.A."/>
            <person name="Pangilinan J."/>
            <person name="Pereira M.F."/>
            <person name="Perotto S."/>
            <person name="Peter M."/>
            <person name="Pfister S."/>
            <person name="Riley R."/>
            <person name="Sitrit Y."/>
            <person name="Stielow J.B."/>
            <person name="Szollosi G."/>
            <person name="Zifcakova L."/>
            <person name="Stursova M."/>
            <person name="Spatafora J.W."/>
            <person name="Tedersoo L."/>
            <person name="Vaario L.M."/>
            <person name="Yamada A."/>
            <person name="Yan M."/>
            <person name="Wang P."/>
            <person name="Xu J."/>
            <person name="Bruns T."/>
            <person name="Baldrian P."/>
            <person name="Vilgalys R."/>
            <person name="Dunand C."/>
            <person name="Henrissat B."/>
            <person name="Grigoriev I.V."/>
            <person name="Hibbett D."/>
            <person name="Nagy L.G."/>
            <person name="Martin F.M."/>
        </authorList>
    </citation>
    <scope>NUCLEOTIDE SEQUENCE</scope>
    <source>
        <strain evidence="2">BED1</strain>
    </source>
</reference>
<evidence type="ECO:0000313" key="2">
    <source>
        <dbReference type="EMBL" id="KAF8452570.1"/>
    </source>
</evidence>
<keyword evidence="1" id="KW-0472">Membrane</keyword>
<reference evidence="2" key="1">
    <citation type="submission" date="2019-10" db="EMBL/GenBank/DDBJ databases">
        <authorList>
            <consortium name="DOE Joint Genome Institute"/>
            <person name="Kuo A."/>
            <person name="Miyauchi S."/>
            <person name="Kiss E."/>
            <person name="Drula E."/>
            <person name="Kohler A."/>
            <person name="Sanchez-Garcia M."/>
            <person name="Andreopoulos B."/>
            <person name="Barry K.W."/>
            <person name="Bonito G."/>
            <person name="Buee M."/>
            <person name="Carver A."/>
            <person name="Chen C."/>
            <person name="Cichocki N."/>
            <person name="Clum A."/>
            <person name="Culley D."/>
            <person name="Crous P.W."/>
            <person name="Fauchery L."/>
            <person name="Girlanda M."/>
            <person name="Hayes R."/>
            <person name="Keri Z."/>
            <person name="LaButti K."/>
            <person name="Lipzen A."/>
            <person name="Lombard V."/>
            <person name="Magnuson J."/>
            <person name="Maillard F."/>
            <person name="Morin E."/>
            <person name="Murat C."/>
            <person name="Nolan M."/>
            <person name="Ohm R."/>
            <person name="Pangilinan J."/>
            <person name="Pereira M."/>
            <person name="Perotto S."/>
            <person name="Peter M."/>
            <person name="Riley R."/>
            <person name="Sitrit Y."/>
            <person name="Stielow B."/>
            <person name="Szollosi G."/>
            <person name="Zifcakova L."/>
            <person name="Stursova M."/>
            <person name="Spatafora J.W."/>
            <person name="Tedersoo L."/>
            <person name="Vaario L.-M."/>
            <person name="Yamada A."/>
            <person name="Yan M."/>
            <person name="Wang P."/>
            <person name="Xu J."/>
            <person name="Bruns T."/>
            <person name="Baldrian P."/>
            <person name="Vilgalys R."/>
            <person name="Henrissat B."/>
            <person name="Grigoriev I.V."/>
            <person name="Hibbett D."/>
            <person name="Nagy L.G."/>
            <person name="Martin F.M."/>
        </authorList>
    </citation>
    <scope>NUCLEOTIDE SEQUENCE</scope>
    <source>
        <strain evidence="2">BED1</strain>
    </source>
</reference>
<sequence length="266" mass="28913">MAYVAVDADDHLEEGPEGLEFKSFLGAPNAGTQSAPPSIDYGGASSKGPSGFWTVEYYQPYFDVDTSTVLKRCYTTLLPFSPTYLTLSSGCDLYGPFWVSTTLILALFLSSSLAASISRYLSSPTAQYDYNFGLFGLAATIVYTYSFGVPVALWLALRYLGVGEWGIVDALGVWGYAQFVWIPVSMLCVIPESITRWVLVGVAFGLSGYYLAMNIYPILSSADAKATRLLIVVVGVLHAGLALTFKILFFSYYVVRDLSAGSDPLR</sequence>
<keyword evidence="3" id="KW-1185">Reference proteome</keyword>
<keyword evidence="1" id="KW-0812">Transmembrane</keyword>
<dbReference type="GO" id="GO:0005794">
    <property type="term" value="C:Golgi apparatus"/>
    <property type="evidence" value="ECO:0007669"/>
    <property type="project" value="InterPro"/>
</dbReference>
<comment type="caution">
    <text evidence="2">The sequence shown here is derived from an EMBL/GenBank/DDBJ whole genome shotgun (WGS) entry which is preliminary data.</text>
</comment>
<feature type="transmembrane region" description="Helical" evidence="1">
    <location>
        <begin position="229"/>
        <end position="255"/>
    </location>
</feature>
<keyword evidence="1" id="KW-1133">Transmembrane helix</keyword>
<name>A0AAD4C900_BOLED</name>